<dbReference type="InterPro" id="IPR036291">
    <property type="entry name" value="NAD(P)-bd_dom_sf"/>
</dbReference>
<dbReference type="OrthoDB" id="9803297at2"/>
<dbReference type="InterPro" id="IPR050724">
    <property type="entry name" value="Glu_Leu_Phe_Val_DH"/>
</dbReference>
<dbReference type="SUPFAM" id="SSF53223">
    <property type="entry name" value="Aminoacid dehydrogenase-like, N-terminal domain"/>
    <property type="match status" value="1"/>
</dbReference>
<dbReference type="InterPro" id="IPR006095">
    <property type="entry name" value="Glu/Leu/Phe/Val/Trp_DH"/>
</dbReference>
<dbReference type="EMBL" id="MDGQ01000005">
    <property type="protein sequence ID" value="OEK05637.1"/>
    <property type="molecule type" value="Genomic_DNA"/>
</dbReference>
<dbReference type="Proteomes" id="UP000095552">
    <property type="component" value="Unassembled WGS sequence"/>
</dbReference>
<feature type="binding site" evidence="7">
    <location>
        <position position="111"/>
    </location>
    <ligand>
        <name>substrate</name>
    </ligand>
</feature>
<evidence type="ECO:0000259" key="10">
    <source>
        <dbReference type="SMART" id="SM00839"/>
    </source>
</evidence>
<accession>A0A1E5T2Y7</accession>
<feature type="binding site" evidence="7">
    <location>
        <position position="382"/>
    </location>
    <ligand>
        <name>substrate</name>
    </ligand>
</feature>
<dbReference type="CDD" id="cd05313">
    <property type="entry name" value="NAD_bind_2_Glu_DH"/>
    <property type="match status" value="1"/>
</dbReference>
<evidence type="ECO:0000256" key="2">
    <source>
        <dbReference type="ARBA" id="ARBA00011643"/>
    </source>
</evidence>
<feature type="binding site" evidence="7">
    <location>
        <position position="87"/>
    </location>
    <ligand>
        <name>substrate</name>
    </ligand>
</feature>
<feature type="domain" description="Glutamate/phenylalanine/leucine/valine/L-tryptophan dehydrogenase C-terminal" evidence="10">
    <location>
        <begin position="199"/>
        <end position="448"/>
    </location>
</feature>
<name>A0A1E5T2Y7_9BACT</name>
<dbReference type="Gene3D" id="3.40.50.720">
    <property type="entry name" value="NAD(P)-binding Rossmann-like Domain"/>
    <property type="match status" value="1"/>
</dbReference>
<feature type="binding site" evidence="7">
    <location>
        <position position="237"/>
    </location>
    <ligand>
        <name>NAD(+)</name>
        <dbReference type="ChEBI" id="CHEBI:57540"/>
    </ligand>
</feature>
<dbReference type="PIRSF" id="PIRSF000185">
    <property type="entry name" value="Glu_DH"/>
    <property type="match status" value="1"/>
</dbReference>
<evidence type="ECO:0000256" key="8">
    <source>
        <dbReference type="PIRSR" id="PIRSR000185-3"/>
    </source>
</evidence>
<feature type="site" description="Important for catalysis" evidence="8">
    <location>
        <position position="163"/>
    </location>
</feature>
<dbReference type="InterPro" id="IPR046346">
    <property type="entry name" value="Aminoacid_DH-like_N_sf"/>
</dbReference>
<evidence type="ECO:0000256" key="4">
    <source>
        <dbReference type="ARBA" id="ARBA00023027"/>
    </source>
</evidence>
<keyword evidence="7" id="KW-0547">Nucleotide-binding</keyword>
<comment type="similarity">
    <text evidence="1 5 9">Belongs to the Glu/Leu/Phe/Val dehydrogenases family.</text>
</comment>
<keyword evidence="3 5" id="KW-0560">Oxidoreductase</keyword>
<proteinExistence type="inferred from homology"/>
<dbReference type="InterPro" id="IPR014362">
    <property type="entry name" value="Glu_DH"/>
</dbReference>
<dbReference type="GO" id="GO:0000166">
    <property type="term" value="F:nucleotide binding"/>
    <property type="evidence" value="ECO:0007669"/>
    <property type="project" value="UniProtKB-KW"/>
</dbReference>
<evidence type="ECO:0000256" key="7">
    <source>
        <dbReference type="PIRSR" id="PIRSR000185-2"/>
    </source>
</evidence>
<evidence type="ECO:0000256" key="3">
    <source>
        <dbReference type="ARBA" id="ARBA00023002"/>
    </source>
</evidence>
<dbReference type="FunFam" id="3.40.50.720:FF:000030">
    <property type="entry name" value="Glutamate dehydrogenase"/>
    <property type="match status" value="1"/>
</dbReference>
<dbReference type="PANTHER" id="PTHR43571:SF1">
    <property type="entry name" value="NADP-SPECIFIC GLUTAMATE DEHYDROGENASE 1-RELATED"/>
    <property type="match status" value="1"/>
</dbReference>
<protein>
    <recommendedName>
        <fullName evidence="5">Glutamate dehydrogenase</fullName>
    </recommendedName>
</protein>
<dbReference type="AlphaFoldDB" id="A0A1E5T2Y7"/>
<dbReference type="PANTHER" id="PTHR43571">
    <property type="entry name" value="NADP-SPECIFIC GLUTAMATE DEHYDROGENASE 1-RELATED"/>
    <property type="match status" value="1"/>
</dbReference>
<dbReference type="SUPFAM" id="SSF51735">
    <property type="entry name" value="NAD(P)-binding Rossmann-fold domains"/>
    <property type="match status" value="1"/>
</dbReference>
<feature type="binding site" evidence="7">
    <location>
        <position position="162"/>
    </location>
    <ligand>
        <name>substrate</name>
    </ligand>
</feature>
<evidence type="ECO:0000256" key="9">
    <source>
        <dbReference type="RuleBase" id="RU004417"/>
    </source>
</evidence>
<evidence type="ECO:0000256" key="1">
    <source>
        <dbReference type="ARBA" id="ARBA00006382"/>
    </source>
</evidence>
<keyword evidence="4 7" id="KW-0520">NAD</keyword>
<dbReference type="PROSITE" id="PS00074">
    <property type="entry name" value="GLFV_DEHYDROGENASE"/>
    <property type="match status" value="1"/>
</dbReference>
<dbReference type="GO" id="GO:0006537">
    <property type="term" value="P:glutamate biosynthetic process"/>
    <property type="evidence" value="ECO:0007669"/>
    <property type="project" value="TreeGrafter"/>
</dbReference>
<feature type="binding site" evidence="7">
    <location>
        <position position="108"/>
    </location>
    <ligand>
        <name>substrate</name>
    </ligand>
</feature>
<dbReference type="Gene3D" id="1.10.285.10">
    <property type="entry name" value="Glutamate Dehydrogenase, chain A, domain 3"/>
    <property type="match status" value="2"/>
</dbReference>
<dbReference type="SMART" id="SM00839">
    <property type="entry name" value="ELFV_dehydrog"/>
    <property type="match status" value="1"/>
</dbReference>
<keyword evidence="12" id="KW-1185">Reference proteome</keyword>
<sequence length="450" mass="49764">MEDSFMNQLKQNNPGETEFHQAVYEVYESVLPVIEKHEEYRVNRVFDRMVEPERVISFRVTWVDDNGIPQVNRGYRVQMNSAIGPFKGGLRFHPSVNQSILKFLGFEQIFKNALTSLPLGGGKGGSNFDPKGKSDGEVMRFCQNFMLELSKHIGHRIDIPAGDIGVGGREIGYMYGMYRKIENQFSGVLTGKGVKWGGSLIRPEATGYGLIYFSQYMLENINDSLEGKTCIVSGSGNVAQYAIEKITELGGKVVTASDSSGYIYDEAGIDAEKLEFIKDLKNERRGRIAEYADKYSSATYTATDRSLDYNPIWKHAADCAFPCATQNELNEHDANNLIQGNVKLVAEGANMPCTPEAINILRDNGVMYAPGKASNAGGVATSGLEMVQNYSGSHWTSEEVDRRLQVIMKNIHDSCLHAAQKYKANNDYMSGANIAGFIKVADSMIAQGLL</sequence>
<organism evidence="11 12">
    <name type="scientific">Roseivirga misakiensis</name>
    <dbReference type="NCBI Taxonomy" id="1563681"/>
    <lineage>
        <taxon>Bacteria</taxon>
        <taxon>Pseudomonadati</taxon>
        <taxon>Bacteroidota</taxon>
        <taxon>Cytophagia</taxon>
        <taxon>Cytophagales</taxon>
        <taxon>Roseivirgaceae</taxon>
        <taxon>Roseivirga</taxon>
    </lineage>
</organism>
<dbReference type="InterPro" id="IPR006097">
    <property type="entry name" value="Glu/Leu/Phe/Val/Trp_DH_dimer"/>
</dbReference>
<dbReference type="FunFam" id="3.40.50.10860:FF:000002">
    <property type="entry name" value="Glutamate dehydrogenase"/>
    <property type="match status" value="1"/>
</dbReference>
<evidence type="ECO:0000256" key="5">
    <source>
        <dbReference type="PIRNR" id="PIRNR000185"/>
    </source>
</evidence>
<feature type="binding site" evidence="7">
    <location>
        <position position="206"/>
    </location>
    <ligand>
        <name>NAD(+)</name>
        <dbReference type="ChEBI" id="CHEBI:57540"/>
    </ligand>
</feature>
<feature type="active site" description="Proton donor" evidence="6">
    <location>
        <position position="123"/>
    </location>
</feature>
<comment type="caution">
    <text evidence="11">The sequence shown here is derived from an EMBL/GenBank/DDBJ whole genome shotgun (WGS) entry which is preliminary data.</text>
</comment>
<evidence type="ECO:0000313" key="11">
    <source>
        <dbReference type="EMBL" id="OEK05637.1"/>
    </source>
</evidence>
<dbReference type="Pfam" id="PF02812">
    <property type="entry name" value="ELFV_dehydrog_N"/>
    <property type="match status" value="1"/>
</dbReference>
<evidence type="ECO:0000313" key="12">
    <source>
        <dbReference type="Proteomes" id="UP000095552"/>
    </source>
</evidence>
<dbReference type="InterPro" id="IPR006096">
    <property type="entry name" value="Glu/Leu/Phe/Val/Trp_DH_C"/>
</dbReference>
<dbReference type="PRINTS" id="PR00082">
    <property type="entry name" value="GLFDHDRGNASE"/>
</dbReference>
<dbReference type="Pfam" id="PF00208">
    <property type="entry name" value="ELFV_dehydrog"/>
    <property type="match status" value="1"/>
</dbReference>
<dbReference type="GO" id="GO:0005829">
    <property type="term" value="C:cytosol"/>
    <property type="evidence" value="ECO:0007669"/>
    <property type="project" value="TreeGrafter"/>
</dbReference>
<reference evidence="11 12" key="1">
    <citation type="submission" date="2016-08" db="EMBL/GenBank/DDBJ databases">
        <title>Draft genome of Fabibacter sp. strain SK-8.</title>
        <authorList>
            <person name="Wong S.-K."/>
            <person name="Hamasaki K."/>
            <person name="Yoshizawa S."/>
        </authorList>
    </citation>
    <scope>NUCLEOTIDE SEQUENCE [LARGE SCALE GENOMIC DNA]</scope>
    <source>
        <strain evidence="11 12">SK-8</strain>
    </source>
</reference>
<dbReference type="GO" id="GO:0004354">
    <property type="term" value="F:glutamate dehydrogenase (NADP+) activity"/>
    <property type="evidence" value="ECO:0007669"/>
    <property type="project" value="TreeGrafter"/>
</dbReference>
<dbReference type="FunFam" id="1.10.285.10:FF:000001">
    <property type="entry name" value="Glutamate dehydrogenase"/>
    <property type="match status" value="1"/>
</dbReference>
<dbReference type="STRING" id="1563681.BFP71_16935"/>
<dbReference type="NCBIfam" id="NF006929">
    <property type="entry name" value="PRK09414.1"/>
    <property type="match status" value="1"/>
</dbReference>
<dbReference type="Gene3D" id="3.40.50.10860">
    <property type="entry name" value="Leucine Dehydrogenase, chain A, domain 1"/>
    <property type="match status" value="1"/>
</dbReference>
<comment type="subunit">
    <text evidence="2">Homohexamer.</text>
</comment>
<evidence type="ECO:0000256" key="6">
    <source>
        <dbReference type="PIRSR" id="PIRSR000185-1"/>
    </source>
</evidence>
<dbReference type="InterPro" id="IPR033524">
    <property type="entry name" value="Glu/Leu/Phe/Val_DH_AS"/>
</dbReference>
<dbReference type="InterPro" id="IPR033922">
    <property type="entry name" value="NAD_bind_Glu_DH"/>
</dbReference>
<gene>
    <name evidence="11" type="ORF">BFP71_16935</name>
</gene>